<dbReference type="EMBL" id="AP027266">
    <property type="protein sequence ID" value="BDW84543.1"/>
    <property type="molecule type" value="Genomic_DNA"/>
</dbReference>
<accession>A0AA48H7W5</accession>
<gene>
    <name evidence="12" type="ORF">MACH21_07200</name>
</gene>
<organism evidence="12 13">
    <name type="scientific">Roseicyclus marinus</name>
    <dbReference type="NCBI Taxonomy" id="2161673"/>
    <lineage>
        <taxon>Bacteria</taxon>
        <taxon>Pseudomonadati</taxon>
        <taxon>Pseudomonadota</taxon>
        <taxon>Alphaproteobacteria</taxon>
        <taxon>Rhodobacterales</taxon>
        <taxon>Roseobacteraceae</taxon>
        <taxon>Roseicyclus</taxon>
    </lineage>
</organism>
<comment type="subunit">
    <text evidence="2">The complex is composed of two ATP-binding proteins (LsrA), two transmembrane proteins (LsrC and LsrD) and a solute-binding protein (LsrB).</text>
</comment>
<evidence type="ECO:0000256" key="9">
    <source>
        <dbReference type="ARBA" id="ARBA00025439"/>
    </source>
</evidence>
<dbReference type="Proteomes" id="UP001337723">
    <property type="component" value="Chromosome"/>
</dbReference>
<dbReference type="AlphaFoldDB" id="A0AA48H7W5"/>
<evidence type="ECO:0000313" key="13">
    <source>
        <dbReference type="Proteomes" id="UP001337723"/>
    </source>
</evidence>
<dbReference type="InterPro" id="IPR001851">
    <property type="entry name" value="ABC_transp_permease"/>
</dbReference>
<keyword evidence="13" id="KW-1185">Reference proteome</keyword>
<comment type="subcellular location">
    <subcellularLocation>
        <location evidence="1">Cell membrane</location>
        <topology evidence="1">Multi-pass membrane protein</topology>
    </subcellularLocation>
</comment>
<dbReference type="PANTHER" id="PTHR32196">
    <property type="entry name" value="ABC TRANSPORTER PERMEASE PROTEIN YPHD-RELATED-RELATED"/>
    <property type="match status" value="1"/>
</dbReference>
<keyword evidence="6 11" id="KW-0812">Transmembrane</keyword>
<feature type="transmembrane region" description="Helical" evidence="11">
    <location>
        <begin position="83"/>
        <end position="100"/>
    </location>
</feature>
<feature type="transmembrane region" description="Helical" evidence="11">
    <location>
        <begin position="311"/>
        <end position="327"/>
    </location>
</feature>
<evidence type="ECO:0000256" key="4">
    <source>
        <dbReference type="ARBA" id="ARBA00022475"/>
    </source>
</evidence>
<feature type="transmembrane region" description="Helical" evidence="11">
    <location>
        <begin position="106"/>
        <end position="125"/>
    </location>
</feature>
<feature type="transmembrane region" description="Helical" evidence="11">
    <location>
        <begin position="58"/>
        <end position="76"/>
    </location>
</feature>
<comment type="function">
    <text evidence="9">Part of the ABC transporter complex LsrABCD involved in autoinducer 2 (AI-2) import. Probably responsible for the translocation of the substrate across the membrane.</text>
</comment>
<evidence type="ECO:0000256" key="8">
    <source>
        <dbReference type="ARBA" id="ARBA00023136"/>
    </source>
</evidence>
<sequence length="337" mass="35941">MGMHMTNDILKKLVQNGAIWGFILLQLVFFELAGRYWAGSSTTFIDLDNLLLLLKQSAPIGIIAVGMTIVMVNGNIDLSVGAIYALCGIVMLDSMGWPMMEAMGDGAIPLAWLIALVTGCVLGLINGLVVWKTGVDAFIVTLGAMLGYRGLVFMYNGEQPTSHLNWTMVDMAEWGIFGLQTPALVLLAVVVVFWLVMTRTVHGRNAYAIGDNREAAVNAGIRVGPHMLINFVVIGFLAALSAVVFYSGSGSVNPNDGMLFELWAITAVVLGGTKLTGGKGSIIGTLGGVIAIQLLRRGLNHIGADTETVNIVIGTILIVVLLLDRQLNRKASGELKV</sequence>
<evidence type="ECO:0000256" key="5">
    <source>
        <dbReference type="ARBA" id="ARBA00022519"/>
    </source>
</evidence>
<dbReference type="Pfam" id="PF02653">
    <property type="entry name" value="BPD_transp_2"/>
    <property type="match status" value="1"/>
</dbReference>
<keyword evidence="8 11" id="KW-0472">Membrane</keyword>
<evidence type="ECO:0000256" key="7">
    <source>
        <dbReference type="ARBA" id="ARBA00022989"/>
    </source>
</evidence>
<evidence type="ECO:0000256" key="2">
    <source>
        <dbReference type="ARBA" id="ARBA00011262"/>
    </source>
</evidence>
<evidence type="ECO:0000256" key="1">
    <source>
        <dbReference type="ARBA" id="ARBA00004651"/>
    </source>
</evidence>
<protein>
    <recommendedName>
        <fullName evidence="10">Autoinducer 2 import system permease protein LsrD</fullName>
    </recommendedName>
</protein>
<feature type="transmembrane region" description="Helical" evidence="11">
    <location>
        <begin position="228"/>
        <end position="246"/>
    </location>
</feature>
<dbReference type="PANTHER" id="PTHR32196:SF71">
    <property type="entry name" value="AUTOINDUCER 2 IMPORT SYSTEM PERMEASE PROTEIN LSRD"/>
    <property type="match status" value="1"/>
</dbReference>
<dbReference type="GO" id="GO:0005886">
    <property type="term" value="C:plasma membrane"/>
    <property type="evidence" value="ECO:0007669"/>
    <property type="project" value="UniProtKB-SubCell"/>
</dbReference>
<evidence type="ECO:0000256" key="6">
    <source>
        <dbReference type="ARBA" id="ARBA00022692"/>
    </source>
</evidence>
<dbReference type="CDD" id="cd06579">
    <property type="entry name" value="TM_PBP1_transp_AraH_like"/>
    <property type="match status" value="1"/>
</dbReference>
<reference evidence="12 13" key="1">
    <citation type="submission" date="2023-01" db="EMBL/GenBank/DDBJ databases">
        <title>Complete genome sequence of Roseicyclus marinus strain Dej080120_10.</title>
        <authorList>
            <person name="Ueki S."/>
            <person name="Maruyama F."/>
        </authorList>
    </citation>
    <scope>NUCLEOTIDE SEQUENCE [LARGE SCALE GENOMIC DNA]</scope>
    <source>
        <strain evidence="12 13">Dej080120_10</strain>
    </source>
</reference>
<name>A0AA48H7W5_9RHOB</name>
<evidence type="ECO:0000256" key="10">
    <source>
        <dbReference type="ARBA" id="ARBA00039381"/>
    </source>
</evidence>
<keyword evidence="7 11" id="KW-1133">Transmembrane helix</keyword>
<dbReference type="GO" id="GO:0022857">
    <property type="term" value="F:transmembrane transporter activity"/>
    <property type="evidence" value="ECO:0007669"/>
    <property type="project" value="InterPro"/>
</dbReference>
<keyword evidence="4" id="KW-1003">Cell membrane</keyword>
<dbReference type="KEGG" id="rmai:MACH21_07200"/>
<evidence type="ECO:0000256" key="3">
    <source>
        <dbReference type="ARBA" id="ARBA00022448"/>
    </source>
</evidence>
<feature type="transmembrane region" description="Helical" evidence="11">
    <location>
        <begin position="137"/>
        <end position="155"/>
    </location>
</feature>
<evidence type="ECO:0000313" key="12">
    <source>
        <dbReference type="EMBL" id="BDW84543.1"/>
    </source>
</evidence>
<keyword evidence="5" id="KW-0997">Cell inner membrane</keyword>
<feature type="transmembrane region" description="Helical" evidence="11">
    <location>
        <begin position="175"/>
        <end position="196"/>
    </location>
</feature>
<keyword evidence="3" id="KW-0813">Transport</keyword>
<evidence type="ECO:0000256" key="11">
    <source>
        <dbReference type="SAM" id="Phobius"/>
    </source>
</evidence>
<proteinExistence type="predicted"/>